<reference evidence="6" key="1">
    <citation type="submission" date="2020-01" db="EMBL/GenBank/DDBJ databases">
        <authorList>
            <person name="Yang Y."/>
            <person name="Kwon Y.M."/>
        </authorList>
    </citation>
    <scope>NUCLEOTIDE SEQUENCE</scope>
    <source>
        <strain evidence="6">PG104</strain>
        <plasmid evidence="6">unnamed3</plasmid>
    </source>
</reference>
<gene>
    <name evidence="6" type="ORF">GR316_13070</name>
</gene>
<organism evidence="6 7">
    <name type="scientific">Falsirhodobacter algicola</name>
    <dbReference type="NCBI Taxonomy" id="2692330"/>
    <lineage>
        <taxon>Bacteria</taxon>
        <taxon>Pseudomonadati</taxon>
        <taxon>Pseudomonadota</taxon>
        <taxon>Alphaproteobacteria</taxon>
        <taxon>Rhodobacterales</taxon>
        <taxon>Paracoccaceae</taxon>
        <taxon>Falsirhodobacter</taxon>
    </lineage>
</organism>
<protein>
    <recommendedName>
        <fullName evidence="2">Aldoketomutase</fullName>
    </recommendedName>
    <alternativeName>
        <fullName evidence="1">Ketone-aldehyde mutase</fullName>
    </alternativeName>
    <alternativeName>
        <fullName evidence="3">Methylglyoxalase</fullName>
    </alternativeName>
    <alternativeName>
        <fullName evidence="4">S-D-lactoylglutathione methylglyoxal lyase</fullName>
    </alternativeName>
</protein>
<evidence type="ECO:0000259" key="5">
    <source>
        <dbReference type="PROSITE" id="PS51819"/>
    </source>
</evidence>
<evidence type="ECO:0000313" key="6">
    <source>
        <dbReference type="EMBL" id="QUS37305.1"/>
    </source>
</evidence>
<dbReference type="PANTHER" id="PTHR46036">
    <property type="entry name" value="LACTOYLGLUTATHIONE LYASE"/>
    <property type="match status" value="1"/>
</dbReference>
<dbReference type="InterPro" id="IPR037523">
    <property type="entry name" value="VOC_core"/>
</dbReference>
<accession>A0A8J8MV78</accession>
<sequence length="133" mass="14729">MAKLVHSMIRVLDEARSVAFYDRAFGLKVADRLDFEGFTLVYLSNPEAAFELELTVNKGRTEPYDIGDGYGHIAVVVEDLDAEHARLTAAGFAPRRIVDFRNDGAPVARFFFIADPDGYEIEVIARGGRFGGN</sequence>
<geneLocation type="plasmid" evidence="6 7">
    <name>unnamed3</name>
</geneLocation>
<name>A0A8J8MV78_9RHOB</name>
<feature type="domain" description="VOC" evidence="5">
    <location>
        <begin position="3"/>
        <end position="126"/>
    </location>
</feature>
<dbReference type="GO" id="GO:0019243">
    <property type="term" value="P:methylglyoxal catabolic process to D-lactate via S-lactoyl-glutathione"/>
    <property type="evidence" value="ECO:0007669"/>
    <property type="project" value="TreeGrafter"/>
</dbReference>
<dbReference type="InterPro" id="IPR004360">
    <property type="entry name" value="Glyas_Fos-R_dOase_dom"/>
</dbReference>
<dbReference type="PANTHER" id="PTHR46036:SF5">
    <property type="entry name" value="LACTOYLGLUTATHIONE LYASE"/>
    <property type="match status" value="1"/>
</dbReference>
<evidence type="ECO:0000256" key="3">
    <source>
        <dbReference type="ARBA" id="ARBA00032460"/>
    </source>
</evidence>
<evidence type="ECO:0000256" key="4">
    <source>
        <dbReference type="ARBA" id="ARBA00033298"/>
    </source>
</evidence>
<evidence type="ECO:0000313" key="7">
    <source>
        <dbReference type="Proteomes" id="UP000679284"/>
    </source>
</evidence>
<evidence type="ECO:0000256" key="2">
    <source>
        <dbReference type="ARBA" id="ARBA00030892"/>
    </source>
</evidence>
<dbReference type="Pfam" id="PF00903">
    <property type="entry name" value="Glyoxalase"/>
    <property type="match status" value="1"/>
</dbReference>
<proteinExistence type="predicted"/>
<keyword evidence="7" id="KW-1185">Reference proteome</keyword>
<dbReference type="RefSeq" id="WP_211785485.1">
    <property type="nucleotide sequence ID" value="NZ_CP047292.1"/>
</dbReference>
<dbReference type="GO" id="GO:0004462">
    <property type="term" value="F:lactoylglutathione lyase activity"/>
    <property type="evidence" value="ECO:0007669"/>
    <property type="project" value="TreeGrafter"/>
</dbReference>
<dbReference type="AlphaFoldDB" id="A0A8J8MV78"/>
<dbReference type="KEGG" id="fap:GR316_13070"/>
<dbReference type="GO" id="GO:0005737">
    <property type="term" value="C:cytoplasm"/>
    <property type="evidence" value="ECO:0007669"/>
    <property type="project" value="TreeGrafter"/>
</dbReference>
<dbReference type="SUPFAM" id="SSF54593">
    <property type="entry name" value="Glyoxalase/Bleomycin resistance protein/Dihydroxybiphenyl dioxygenase"/>
    <property type="match status" value="1"/>
</dbReference>
<evidence type="ECO:0000256" key="1">
    <source>
        <dbReference type="ARBA" id="ARBA00030291"/>
    </source>
</evidence>
<dbReference type="InterPro" id="IPR029068">
    <property type="entry name" value="Glyas_Bleomycin-R_OHBP_Dase"/>
</dbReference>
<keyword evidence="6" id="KW-0456">Lyase</keyword>
<dbReference type="PROSITE" id="PS51819">
    <property type="entry name" value="VOC"/>
    <property type="match status" value="1"/>
</dbReference>
<dbReference type="Gene3D" id="3.10.180.10">
    <property type="entry name" value="2,3-Dihydroxybiphenyl 1,2-Dioxygenase, domain 1"/>
    <property type="match status" value="1"/>
</dbReference>
<keyword evidence="6" id="KW-0614">Plasmid</keyword>
<dbReference type="Proteomes" id="UP000679284">
    <property type="component" value="Plasmid unnamed3"/>
</dbReference>
<dbReference type="EMBL" id="CP047292">
    <property type="protein sequence ID" value="QUS37305.1"/>
    <property type="molecule type" value="Genomic_DNA"/>
</dbReference>